<dbReference type="AlphaFoldDB" id="A0A0W0Z5D6"/>
<evidence type="ECO:0000313" key="3">
    <source>
        <dbReference type="Proteomes" id="UP000054877"/>
    </source>
</evidence>
<dbReference type="RefSeq" id="WP_058483104.1">
    <property type="nucleotide sequence ID" value="NZ_CAAAII010000005.1"/>
</dbReference>
<comment type="caution">
    <text evidence="2">The sequence shown here is derived from an EMBL/GenBank/DDBJ whole genome shotgun (WGS) entry which is preliminary data.</text>
</comment>
<name>A0A0W0Z5D6_LEGSP</name>
<evidence type="ECO:0008006" key="4">
    <source>
        <dbReference type="Google" id="ProtNLM"/>
    </source>
</evidence>
<keyword evidence="3" id="KW-1185">Reference proteome</keyword>
<feature type="chain" id="PRO_5006918298" description="Outer membrane protein beta-barrel domain-containing protein" evidence="1">
    <location>
        <begin position="22"/>
        <end position="266"/>
    </location>
</feature>
<dbReference type="EMBL" id="LNYX01000013">
    <property type="protein sequence ID" value="KTD64360.1"/>
    <property type="molecule type" value="Genomic_DNA"/>
</dbReference>
<evidence type="ECO:0000313" key="2">
    <source>
        <dbReference type="EMBL" id="KTD64360.1"/>
    </source>
</evidence>
<evidence type="ECO:0000256" key="1">
    <source>
        <dbReference type="SAM" id="SignalP"/>
    </source>
</evidence>
<proteinExistence type="predicted"/>
<dbReference type="Gene3D" id="2.40.160.20">
    <property type="match status" value="1"/>
</dbReference>
<organism evidence="2 3">
    <name type="scientific">Legionella spiritensis</name>
    <dbReference type="NCBI Taxonomy" id="452"/>
    <lineage>
        <taxon>Bacteria</taxon>
        <taxon>Pseudomonadati</taxon>
        <taxon>Pseudomonadota</taxon>
        <taxon>Gammaproteobacteria</taxon>
        <taxon>Legionellales</taxon>
        <taxon>Legionellaceae</taxon>
        <taxon>Legionella</taxon>
    </lineage>
</organism>
<sequence>MKKLFQLTMGACLLVNAVSYADTLSPVDKFGQPEPSPHHFWIGIRSIYAYEDNLKTTGSTARNLVDVNTWTNMLMAGWAPRPFLMPYAGIGAFKIRTVDSVQPSENTVSPTVAQGNVITKPDVAGIVGIKGIFSRNPESPVFLGYDVNYFISNPQISYAVIRGSIGINQSINLKYHTFNADIIAGYRFEDGFLYAGPSFMRTKGTYSKPAIGLSSNNTYFLRSIEQQQVVGLVTGVRVSPKQTWNIDLKTRFINKYSVELEISHAI</sequence>
<protein>
    <recommendedName>
        <fullName evidence="4">Outer membrane protein beta-barrel domain-containing protein</fullName>
    </recommendedName>
</protein>
<dbReference type="Proteomes" id="UP000054877">
    <property type="component" value="Unassembled WGS sequence"/>
</dbReference>
<accession>A0A0W0Z5D6</accession>
<gene>
    <name evidence="2" type="ORF">Lspi_1167</name>
</gene>
<reference evidence="2 3" key="1">
    <citation type="submission" date="2015-11" db="EMBL/GenBank/DDBJ databases">
        <title>Genomic analysis of 38 Legionella species identifies large and diverse effector repertoires.</title>
        <authorList>
            <person name="Burstein D."/>
            <person name="Amaro F."/>
            <person name="Zusman T."/>
            <person name="Lifshitz Z."/>
            <person name="Cohen O."/>
            <person name="Gilbert J.A."/>
            <person name="Pupko T."/>
            <person name="Shuman H.A."/>
            <person name="Segal G."/>
        </authorList>
    </citation>
    <scope>NUCLEOTIDE SEQUENCE [LARGE SCALE GENOMIC DNA]</scope>
    <source>
        <strain evidence="2 3">Mt.St.Helens-9</strain>
    </source>
</reference>
<dbReference type="PATRIC" id="fig|452.5.peg.1293"/>
<keyword evidence="1" id="KW-0732">Signal</keyword>
<feature type="signal peptide" evidence="1">
    <location>
        <begin position="1"/>
        <end position="21"/>
    </location>
</feature>